<dbReference type="Gene3D" id="3.10.450.620">
    <property type="entry name" value="JHP933, nucleotidyltransferase-like core domain"/>
    <property type="match status" value="1"/>
</dbReference>
<comment type="caution">
    <text evidence="1">The sequence shown here is derived from an EMBL/GenBank/DDBJ whole genome shotgun (WGS) entry which is preliminary data.</text>
</comment>
<reference evidence="1 2" key="1">
    <citation type="journal article" date="2016" name="Nat. Commun.">
        <title>Thousands of microbial genomes shed light on interconnected biogeochemical processes in an aquifer system.</title>
        <authorList>
            <person name="Anantharaman K."/>
            <person name="Brown C.T."/>
            <person name="Hug L.A."/>
            <person name="Sharon I."/>
            <person name="Castelle C.J."/>
            <person name="Probst A.J."/>
            <person name="Thomas B.C."/>
            <person name="Singh A."/>
            <person name="Wilkins M.J."/>
            <person name="Karaoz U."/>
            <person name="Brodie E.L."/>
            <person name="Williams K.H."/>
            <person name="Hubbard S.S."/>
            <person name="Banfield J.F."/>
        </authorList>
    </citation>
    <scope>NUCLEOTIDE SEQUENCE [LARGE SCALE GENOMIC DNA]</scope>
</reference>
<sequence>MKIITPIQEKFLKAFFVCPVATHFFLTGGTALSEYYLRHRKSEDLDLFTLDQKLKFDFVNAEVLKIARTLDFKIINQVSTGTYLQFIFKGSAGVLKVDLVKDLPVQFGKIRNVRGIFVDSIENIAVNKLLAIFGRTEAKDFVDFYFLLKEKKFNFSDIFARAKKKDTGLNEFYLASMLGEVENLKVFPRVLKSFNKQEFDKFFSDLSKRLFEKIRP</sequence>
<dbReference type="AlphaFoldDB" id="A0A1F5HXK5"/>
<proteinExistence type="predicted"/>
<dbReference type="Pfam" id="PF08843">
    <property type="entry name" value="AbiEii"/>
    <property type="match status" value="1"/>
</dbReference>
<protein>
    <recommendedName>
        <fullName evidence="3">Nucleotidyl transferase AbiEii toxin, Type IV TA system</fullName>
    </recommendedName>
</protein>
<evidence type="ECO:0008006" key="3">
    <source>
        <dbReference type="Google" id="ProtNLM"/>
    </source>
</evidence>
<dbReference type="Proteomes" id="UP000179227">
    <property type="component" value="Unassembled WGS sequence"/>
</dbReference>
<organism evidence="1 2">
    <name type="scientific">Candidatus Curtissbacteria bacterium RIFCSPLOWO2_01_FULL_42_26</name>
    <dbReference type="NCBI Taxonomy" id="1797729"/>
    <lineage>
        <taxon>Bacteria</taxon>
        <taxon>Candidatus Curtissiibacteriota</taxon>
    </lineage>
</organism>
<evidence type="ECO:0000313" key="1">
    <source>
        <dbReference type="EMBL" id="OGE08912.1"/>
    </source>
</evidence>
<gene>
    <name evidence="1" type="ORF">A3A60_00985</name>
</gene>
<dbReference type="STRING" id="1797729.A3A60_00985"/>
<dbReference type="InterPro" id="IPR014942">
    <property type="entry name" value="AbiEii"/>
</dbReference>
<evidence type="ECO:0000313" key="2">
    <source>
        <dbReference type="Proteomes" id="UP000179227"/>
    </source>
</evidence>
<name>A0A1F5HXK5_9BACT</name>
<accession>A0A1F5HXK5</accession>
<dbReference type="EMBL" id="MFBS01000030">
    <property type="protein sequence ID" value="OGE08912.1"/>
    <property type="molecule type" value="Genomic_DNA"/>
</dbReference>